<dbReference type="InterPro" id="IPR018935">
    <property type="entry name" value="RIO_kinase_CS"/>
</dbReference>
<evidence type="ECO:0000256" key="5">
    <source>
        <dbReference type="ARBA" id="ARBA00022723"/>
    </source>
</evidence>
<dbReference type="EC" id="2.7.11.1" evidence="2"/>
<dbReference type="GO" id="GO:0046872">
    <property type="term" value="F:metal ion binding"/>
    <property type="evidence" value="ECO:0007669"/>
    <property type="project" value="UniProtKB-KW"/>
</dbReference>
<evidence type="ECO:0000259" key="12">
    <source>
        <dbReference type="PROSITE" id="PS50011"/>
    </source>
</evidence>
<feature type="domain" description="Protein kinase" evidence="12">
    <location>
        <begin position="49"/>
        <end position="270"/>
    </location>
</feature>
<dbReference type="Pfam" id="PF01163">
    <property type="entry name" value="RIO1"/>
    <property type="match status" value="1"/>
</dbReference>
<evidence type="ECO:0000256" key="6">
    <source>
        <dbReference type="ARBA" id="ARBA00022741"/>
    </source>
</evidence>
<dbReference type="Gene3D" id="1.10.510.10">
    <property type="entry name" value="Transferase(Phosphotransferase) domain 1"/>
    <property type="match status" value="1"/>
</dbReference>
<organism evidence="13">
    <name type="scientific">Thermosphaera aggregans</name>
    <dbReference type="NCBI Taxonomy" id="54254"/>
    <lineage>
        <taxon>Archaea</taxon>
        <taxon>Thermoproteota</taxon>
        <taxon>Thermoprotei</taxon>
        <taxon>Desulfurococcales</taxon>
        <taxon>Desulfurococcaceae</taxon>
        <taxon>Thermosphaera</taxon>
    </lineage>
</organism>
<dbReference type="InterPro" id="IPR011009">
    <property type="entry name" value="Kinase-like_dom_sf"/>
</dbReference>
<dbReference type="PROSITE" id="PS50011">
    <property type="entry name" value="PROTEIN_KINASE_DOM"/>
    <property type="match status" value="1"/>
</dbReference>
<keyword evidence="7 13" id="KW-0418">Kinase</keyword>
<comment type="catalytic activity">
    <reaction evidence="11">
        <text>L-seryl-[protein] + ATP = O-phospho-L-seryl-[protein] + ADP + H(+)</text>
        <dbReference type="Rhea" id="RHEA:17989"/>
        <dbReference type="Rhea" id="RHEA-COMP:9863"/>
        <dbReference type="Rhea" id="RHEA-COMP:11604"/>
        <dbReference type="ChEBI" id="CHEBI:15378"/>
        <dbReference type="ChEBI" id="CHEBI:29999"/>
        <dbReference type="ChEBI" id="CHEBI:30616"/>
        <dbReference type="ChEBI" id="CHEBI:83421"/>
        <dbReference type="ChEBI" id="CHEBI:456216"/>
        <dbReference type="EC" id="2.7.11.1"/>
    </reaction>
</comment>
<evidence type="ECO:0000256" key="9">
    <source>
        <dbReference type="ARBA" id="ARBA00022842"/>
    </source>
</evidence>
<name>A0A7C2BJZ6_9CREN</name>
<dbReference type="PANTHER" id="PTHR45723">
    <property type="entry name" value="SERINE/THREONINE-PROTEIN KINASE RIO1"/>
    <property type="match status" value="1"/>
</dbReference>
<evidence type="ECO:0000256" key="10">
    <source>
        <dbReference type="ARBA" id="ARBA00047899"/>
    </source>
</evidence>
<keyword evidence="3" id="KW-0723">Serine/threonine-protein kinase</keyword>
<evidence type="ECO:0000256" key="3">
    <source>
        <dbReference type="ARBA" id="ARBA00022527"/>
    </source>
</evidence>
<dbReference type="GO" id="GO:0005524">
    <property type="term" value="F:ATP binding"/>
    <property type="evidence" value="ECO:0007669"/>
    <property type="project" value="UniProtKB-KW"/>
</dbReference>
<dbReference type="SMART" id="SM00090">
    <property type="entry name" value="RIO"/>
    <property type="match status" value="1"/>
</dbReference>
<keyword evidence="4" id="KW-0808">Transferase</keyword>
<comment type="caution">
    <text evidence="13">The sequence shown here is derived from an EMBL/GenBank/DDBJ whole genome shotgun (WGS) entry which is preliminary data.</text>
</comment>
<dbReference type="InterPro" id="IPR000687">
    <property type="entry name" value="RIO_kinase"/>
</dbReference>
<dbReference type="SUPFAM" id="SSF56112">
    <property type="entry name" value="Protein kinase-like (PK-like)"/>
    <property type="match status" value="1"/>
</dbReference>
<evidence type="ECO:0000313" key="13">
    <source>
        <dbReference type="EMBL" id="HEF86911.1"/>
    </source>
</evidence>
<evidence type="ECO:0000256" key="2">
    <source>
        <dbReference type="ARBA" id="ARBA00012513"/>
    </source>
</evidence>
<sequence length="270" mass="31097">MSDDIDRLLRRGEEEPRIKDADLYETVEEVFDASTVLTVVSLIRKKVLKRITGVISAGKEARVYLGYSPDGRALAVKIYLTSSAEFRKGILKYIVGDPRFQGVKTSDTRALIYAWTRKEYRNLVRMREAGVKVPEPVAFLNNVLVMEFLGEEGKRFPLLMEAYKELEKEELENIYKLVLEELGKIVCKARLVHGDLSEFNVMVKPDLDIVIIDVSQAVDYSHPNARDFLERDVRNINRFFKNEAKIDVLSDEEVLEGLFKCLERRREDSS</sequence>
<evidence type="ECO:0000256" key="4">
    <source>
        <dbReference type="ARBA" id="ARBA00022679"/>
    </source>
</evidence>
<evidence type="ECO:0000256" key="1">
    <source>
        <dbReference type="ARBA" id="ARBA00009196"/>
    </source>
</evidence>
<dbReference type="Gene3D" id="3.30.200.20">
    <property type="entry name" value="Phosphorylase Kinase, domain 1"/>
    <property type="match status" value="1"/>
</dbReference>
<accession>A0A7C2BJZ6</accession>
<evidence type="ECO:0000256" key="11">
    <source>
        <dbReference type="ARBA" id="ARBA00048679"/>
    </source>
</evidence>
<keyword evidence="6" id="KW-0547">Nucleotide-binding</keyword>
<keyword evidence="9" id="KW-0460">Magnesium</keyword>
<dbReference type="AlphaFoldDB" id="A0A7C2BJZ6"/>
<comment type="similarity">
    <text evidence="1">Belongs to the protein kinase superfamily. RIO-type Ser/Thr kinase family.</text>
</comment>
<gene>
    <name evidence="13" type="ORF">ENP55_01105</name>
</gene>
<proteinExistence type="inferred from homology"/>
<evidence type="ECO:0000256" key="8">
    <source>
        <dbReference type="ARBA" id="ARBA00022840"/>
    </source>
</evidence>
<dbReference type="CDD" id="cd05145">
    <property type="entry name" value="RIO1_like"/>
    <property type="match status" value="1"/>
</dbReference>
<dbReference type="InterPro" id="IPR051272">
    <property type="entry name" value="RIO-type_Ser/Thr_kinase"/>
</dbReference>
<evidence type="ECO:0000256" key="7">
    <source>
        <dbReference type="ARBA" id="ARBA00022777"/>
    </source>
</evidence>
<dbReference type="InterPro" id="IPR000719">
    <property type="entry name" value="Prot_kinase_dom"/>
</dbReference>
<comment type="catalytic activity">
    <reaction evidence="10">
        <text>L-threonyl-[protein] + ATP = O-phospho-L-threonyl-[protein] + ADP + H(+)</text>
        <dbReference type="Rhea" id="RHEA:46608"/>
        <dbReference type="Rhea" id="RHEA-COMP:11060"/>
        <dbReference type="Rhea" id="RHEA-COMP:11605"/>
        <dbReference type="ChEBI" id="CHEBI:15378"/>
        <dbReference type="ChEBI" id="CHEBI:30013"/>
        <dbReference type="ChEBI" id="CHEBI:30616"/>
        <dbReference type="ChEBI" id="CHEBI:61977"/>
        <dbReference type="ChEBI" id="CHEBI:456216"/>
        <dbReference type="EC" id="2.7.11.1"/>
    </reaction>
</comment>
<dbReference type="InterPro" id="IPR018934">
    <property type="entry name" value="RIO_dom"/>
</dbReference>
<keyword evidence="8" id="KW-0067">ATP-binding</keyword>
<dbReference type="EMBL" id="DSJT01000004">
    <property type="protein sequence ID" value="HEF86911.1"/>
    <property type="molecule type" value="Genomic_DNA"/>
</dbReference>
<protein>
    <recommendedName>
        <fullName evidence="2">non-specific serine/threonine protein kinase</fullName>
        <ecNumber evidence="2">2.7.11.1</ecNumber>
    </recommendedName>
</protein>
<dbReference type="PROSITE" id="PS01245">
    <property type="entry name" value="RIO1"/>
    <property type="match status" value="1"/>
</dbReference>
<reference evidence="13" key="1">
    <citation type="journal article" date="2020" name="mSystems">
        <title>Genome- and Community-Level Interaction Insights into Carbon Utilization and Element Cycling Functions of Hydrothermarchaeota in Hydrothermal Sediment.</title>
        <authorList>
            <person name="Zhou Z."/>
            <person name="Liu Y."/>
            <person name="Xu W."/>
            <person name="Pan J."/>
            <person name="Luo Z.H."/>
            <person name="Li M."/>
        </authorList>
    </citation>
    <scope>NUCLEOTIDE SEQUENCE [LARGE SCALE GENOMIC DNA]</scope>
    <source>
        <strain evidence="13">SpSt-23</strain>
    </source>
</reference>
<keyword evidence="5" id="KW-0479">Metal-binding</keyword>
<dbReference type="GO" id="GO:0004674">
    <property type="term" value="F:protein serine/threonine kinase activity"/>
    <property type="evidence" value="ECO:0007669"/>
    <property type="project" value="UniProtKB-KW"/>
</dbReference>